<dbReference type="EMBL" id="JAIWYP010000010">
    <property type="protein sequence ID" value="KAH3750008.1"/>
    <property type="molecule type" value="Genomic_DNA"/>
</dbReference>
<keyword evidence="2" id="KW-1185">Reference proteome</keyword>
<proteinExistence type="predicted"/>
<sequence length="82" mass="9254">MDAAADYASVINPHLPQCILVLYNTIHLPLPQGFAAQTPKLLPLREMLQVRAVWESLRRAGKATAPPNNSHWQERVPVYVLR</sequence>
<organism evidence="1 2">
    <name type="scientific">Dreissena polymorpha</name>
    <name type="common">Zebra mussel</name>
    <name type="synonym">Mytilus polymorpha</name>
    <dbReference type="NCBI Taxonomy" id="45954"/>
    <lineage>
        <taxon>Eukaryota</taxon>
        <taxon>Metazoa</taxon>
        <taxon>Spiralia</taxon>
        <taxon>Lophotrochozoa</taxon>
        <taxon>Mollusca</taxon>
        <taxon>Bivalvia</taxon>
        <taxon>Autobranchia</taxon>
        <taxon>Heteroconchia</taxon>
        <taxon>Euheterodonta</taxon>
        <taxon>Imparidentia</taxon>
        <taxon>Neoheterodontei</taxon>
        <taxon>Myida</taxon>
        <taxon>Dreissenoidea</taxon>
        <taxon>Dreissenidae</taxon>
        <taxon>Dreissena</taxon>
    </lineage>
</organism>
<accession>A0A9D4I7I1</accession>
<dbReference type="Proteomes" id="UP000828390">
    <property type="component" value="Unassembled WGS sequence"/>
</dbReference>
<name>A0A9D4I7I1_DREPO</name>
<reference evidence="1" key="1">
    <citation type="journal article" date="2019" name="bioRxiv">
        <title>The Genome of the Zebra Mussel, Dreissena polymorpha: A Resource for Invasive Species Research.</title>
        <authorList>
            <person name="McCartney M.A."/>
            <person name="Auch B."/>
            <person name="Kono T."/>
            <person name="Mallez S."/>
            <person name="Zhang Y."/>
            <person name="Obille A."/>
            <person name="Becker A."/>
            <person name="Abrahante J.E."/>
            <person name="Garbe J."/>
            <person name="Badalamenti J.P."/>
            <person name="Herman A."/>
            <person name="Mangelson H."/>
            <person name="Liachko I."/>
            <person name="Sullivan S."/>
            <person name="Sone E.D."/>
            <person name="Koren S."/>
            <person name="Silverstein K.A.T."/>
            <person name="Beckman K.B."/>
            <person name="Gohl D.M."/>
        </authorList>
    </citation>
    <scope>NUCLEOTIDE SEQUENCE</scope>
    <source>
        <strain evidence="1">Duluth1</strain>
        <tissue evidence="1">Whole animal</tissue>
    </source>
</reference>
<reference evidence="1" key="2">
    <citation type="submission" date="2020-11" db="EMBL/GenBank/DDBJ databases">
        <authorList>
            <person name="McCartney M.A."/>
            <person name="Auch B."/>
            <person name="Kono T."/>
            <person name="Mallez S."/>
            <person name="Becker A."/>
            <person name="Gohl D.M."/>
            <person name="Silverstein K.A.T."/>
            <person name="Koren S."/>
            <person name="Bechman K.B."/>
            <person name="Herman A."/>
            <person name="Abrahante J.E."/>
            <person name="Garbe J."/>
        </authorList>
    </citation>
    <scope>NUCLEOTIDE SEQUENCE</scope>
    <source>
        <strain evidence="1">Duluth1</strain>
        <tissue evidence="1">Whole animal</tissue>
    </source>
</reference>
<dbReference type="AlphaFoldDB" id="A0A9D4I7I1"/>
<gene>
    <name evidence="1" type="ORF">DPMN_184524</name>
</gene>
<comment type="caution">
    <text evidence="1">The sequence shown here is derived from an EMBL/GenBank/DDBJ whole genome shotgun (WGS) entry which is preliminary data.</text>
</comment>
<evidence type="ECO:0000313" key="1">
    <source>
        <dbReference type="EMBL" id="KAH3750008.1"/>
    </source>
</evidence>
<protein>
    <submittedName>
        <fullName evidence="1">Uncharacterized protein</fullName>
    </submittedName>
</protein>
<evidence type="ECO:0000313" key="2">
    <source>
        <dbReference type="Proteomes" id="UP000828390"/>
    </source>
</evidence>